<comment type="caution">
    <text evidence="2">The sequence shown here is derived from an EMBL/GenBank/DDBJ whole genome shotgun (WGS) entry which is preliminary data.</text>
</comment>
<accession>A0A1Y2A8W7</accession>
<feature type="signal peptide" evidence="1">
    <location>
        <begin position="1"/>
        <end position="16"/>
    </location>
</feature>
<keyword evidence="1" id="KW-0732">Signal</keyword>
<name>A0A1Y2A8W7_9PLEO</name>
<evidence type="ECO:0000256" key="1">
    <source>
        <dbReference type="SAM" id="SignalP"/>
    </source>
</evidence>
<feature type="chain" id="PRO_5012372652" evidence="1">
    <location>
        <begin position="17"/>
        <end position="130"/>
    </location>
</feature>
<gene>
    <name evidence="2" type="ORF">BCR34DRAFT_258555</name>
</gene>
<dbReference type="AlphaFoldDB" id="A0A1Y2A8W7"/>
<protein>
    <submittedName>
        <fullName evidence="2">Uncharacterized protein</fullName>
    </submittedName>
</protein>
<reference evidence="2 3" key="1">
    <citation type="submission" date="2016-07" db="EMBL/GenBank/DDBJ databases">
        <title>Pervasive Adenine N6-methylation of Active Genes in Fungi.</title>
        <authorList>
            <consortium name="DOE Joint Genome Institute"/>
            <person name="Mondo S.J."/>
            <person name="Dannebaum R.O."/>
            <person name="Kuo R.C."/>
            <person name="Labutti K."/>
            <person name="Haridas S."/>
            <person name="Kuo A."/>
            <person name="Salamov A."/>
            <person name="Ahrendt S.R."/>
            <person name="Lipzen A."/>
            <person name="Sullivan W."/>
            <person name="Andreopoulos W.B."/>
            <person name="Clum A."/>
            <person name="Lindquist E."/>
            <person name="Daum C."/>
            <person name="Ramamoorthy G.K."/>
            <person name="Gryganskyi A."/>
            <person name="Culley D."/>
            <person name="Magnuson J.K."/>
            <person name="James T.Y."/>
            <person name="O'Malley M.A."/>
            <person name="Stajich J.E."/>
            <person name="Spatafora J.W."/>
            <person name="Visel A."/>
            <person name="Grigoriev I.V."/>
        </authorList>
    </citation>
    <scope>NUCLEOTIDE SEQUENCE [LARGE SCALE GENOMIC DNA]</scope>
    <source>
        <strain evidence="2 3">CBS 115471</strain>
    </source>
</reference>
<dbReference type="OrthoDB" id="3755269at2759"/>
<evidence type="ECO:0000313" key="2">
    <source>
        <dbReference type="EMBL" id="ORY18924.1"/>
    </source>
</evidence>
<dbReference type="EMBL" id="MCFA01000004">
    <property type="protein sequence ID" value="ORY18924.1"/>
    <property type="molecule type" value="Genomic_DNA"/>
</dbReference>
<dbReference type="Proteomes" id="UP000193144">
    <property type="component" value="Unassembled WGS sequence"/>
</dbReference>
<keyword evidence="3" id="KW-1185">Reference proteome</keyword>
<sequence>MRPTTLIVGLIATTLATPTPSSSKILQMRSDLRRSDACTMPTPGSNCAGAVMKDVIVEFPTGVAKEQKDMMNGAVQNAGGKIIYDWSDFGFSAYVPDQVLALMKAHGSTFGMKVFDNACAEIPWCGEAPC</sequence>
<proteinExistence type="predicted"/>
<organism evidence="2 3">
    <name type="scientific">Clohesyomyces aquaticus</name>
    <dbReference type="NCBI Taxonomy" id="1231657"/>
    <lineage>
        <taxon>Eukaryota</taxon>
        <taxon>Fungi</taxon>
        <taxon>Dikarya</taxon>
        <taxon>Ascomycota</taxon>
        <taxon>Pezizomycotina</taxon>
        <taxon>Dothideomycetes</taxon>
        <taxon>Pleosporomycetidae</taxon>
        <taxon>Pleosporales</taxon>
        <taxon>Lindgomycetaceae</taxon>
        <taxon>Clohesyomyces</taxon>
    </lineage>
</organism>
<evidence type="ECO:0000313" key="3">
    <source>
        <dbReference type="Proteomes" id="UP000193144"/>
    </source>
</evidence>